<keyword evidence="2" id="KW-0413">Isomerase</keyword>
<gene>
    <name evidence="2" type="ORF">H1R13_21385</name>
</gene>
<evidence type="ECO:0000313" key="2">
    <source>
        <dbReference type="EMBL" id="MBC2867427.1"/>
    </source>
</evidence>
<comment type="caution">
    <text evidence="2">The sequence shown here is derived from an EMBL/GenBank/DDBJ whole genome shotgun (WGS) entry which is preliminary data.</text>
</comment>
<dbReference type="NCBIfam" id="NF005894">
    <property type="entry name" value="PRK07857.1"/>
    <property type="match status" value="1"/>
</dbReference>
<dbReference type="EMBL" id="JACMHY010000008">
    <property type="protein sequence ID" value="MBC2867427.1"/>
    <property type="molecule type" value="Genomic_DNA"/>
</dbReference>
<dbReference type="AlphaFoldDB" id="A0A7X1LS80"/>
<protein>
    <submittedName>
        <fullName evidence="2">Chorismate mutase</fullName>
        <ecNumber evidence="2">5.4.99.5</ecNumber>
    </submittedName>
</protein>
<dbReference type="Proteomes" id="UP000517694">
    <property type="component" value="Unassembled WGS sequence"/>
</dbReference>
<sequence length="110" mass="11982">MGKVDVEPHENAVAVAGIEIDEARKEIDSLDLQIIDIMRRRRAISHQIQQQRTSEGGTRTVLSREKIIIDRYVAALGSQGATLALNVLSFCRGRLPESATEAGGTPRGNS</sequence>
<dbReference type="Gene3D" id="1.20.59.10">
    <property type="entry name" value="Chorismate mutase"/>
    <property type="match status" value="1"/>
</dbReference>
<evidence type="ECO:0000259" key="1">
    <source>
        <dbReference type="PROSITE" id="PS51168"/>
    </source>
</evidence>
<dbReference type="SUPFAM" id="SSF48600">
    <property type="entry name" value="Chorismate mutase II"/>
    <property type="match status" value="1"/>
</dbReference>
<organism evidence="2 3">
    <name type="scientific">Streptomyces mexicanus</name>
    <dbReference type="NCBI Taxonomy" id="178566"/>
    <lineage>
        <taxon>Bacteria</taxon>
        <taxon>Bacillati</taxon>
        <taxon>Actinomycetota</taxon>
        <taxon>Actinomycetes</taxon>
        <taxon>Kitasatosporales</taxon>
        <taxon>Streptomycetaceae</taxon>
        <taxon>Streptomyces</taxon>
    </lineage>
</organism>
<feature type="domain" description="Chorismate mutase" evidence="1">
    <location>
        <begin position="14"/>
        <end position="110"/>
    </location>
</feature>
<dbReference type="EC" id="5.4.99.5" evidence="2"/>
<dbReference type="Pfam" id="PF01817">
    <property type="entry name" value="CM_2"/>
    <property type="match status" value="1"/>
</dbReference>
<dbReference type="InterPro" id="IPR036263">
    <property type="entry name" value="Chorismate_II_sf"/>
</dbReference>
<dbReference type="PROSITE" id="PS51168">
    <property type="entry name" value="CHORISMATE_MUT_2"/>
    <property type="match status" value="1"/>
</dbReference>
<evidence type="ECO:0000313" key="3">
    <source>
        <dbReference type="Proteomes" id="UP000517694"/>
    </source>
</evidence>
<keyword evidence="3" id="KW-1185">Reference proteome</keyword>
<dbReference type="SMART" id="SM00830">
    <property type="entry name" value="CM_2"/>
    <property type="match status" value="1"/>
</dbReference>
<dbReference type="NCBIfam" id="TIGR01808">
    <property type="entry name" value="CM_M_hiGC-arch"/>
    <property type="match status" value="1"/>
</dbReference>
<dbReference type="GO" id="GO:0046417">
    <property type="term" value="P:chorismate metabolic process"/>
    <property type="evidence" value="ECO:0007669"/>
    <property type="project" value="InterPro"/>
</dbReference>
<dbReference type="GO" id="GO:0004106">
    <property type="term" value="F:chorismate mutase activity"/>
    <property type="evidence" value="ECO:0007669"/>
    <property type="project" value="UniProtKB-EC"/>
</dbReference>
<dbReference type="InterPro" id="IPR002701">
    <property type="entry name" value="CM_II_prokaryot"/>
</dbReference>
<dbReference type="InterPro" id="IPR010958">
    <property type="entry name" value="Chorismate_mutase_highGC-bac"/>
</dbReference>
<name>A0A7X1LS80_9ACTN</name>
<dbReference type="InterPro" id="IPR036979">
    <property type="entry name" value="CM_dom_sf"/>
</dbReference>
<dbReference type="OrthoDB" id="3213864at2"/>
<reference evidence="2 3" key="1">
    <citation type="submission" date="2020-08" db="EMBL/GenBank/DDBJ databases">
        <title>Whole-Genome Sequence of French Clinical Streptomyces mexicanus Strain Q0842.</title>
        <authorList>
            <person name="Boxberger M."/>
            <person name="La Scola B."/>
        </authorList>
    </citation>
    <scope>NUCLEOTIDE SEQUENCE [LARGE SCALE GENOMIC DNA]</scope>
    <source>
        <strain evidence="2 3">Marseille-Q0842</strain>
    </source>
</reference>
<proteinExistence type="predicted"/>
<accession>A0A7X1LS80</accession>